<dbReference type="GeneID" id="112681384"/>
<keyword evidence="1" id="KW-0862">Zinc</keyword>
<accession>A0A8B8F9A8</accession>
<dbReference type="SUPFAM" id="SSF57756">
    <property type="entry name" value="Retrovirus zinc finger-like domains"/>
    <property type="match status" value="1"/>
</dbReference>
<dbReference type="InterPro" id="IPR001878">
    <property type="entry name" value="Znf_CCHC"/>
</dbReference>
<evidence type="ECO:0000313" key="4">
    <source>
        <dbReference type="Proteomes" id="UP000694846"/>
    </source>
</evidence>
<feature type="compositionally biased region" description="Polar residues" evidence="2">
    <location>
        <begin position="28"/>
        <end position="48"/>
    </location>
</feature>
<evidence type="ECO:0000259" key="3">
    <source>
        <dbReference type="PROSITE" id="PS50158"/>
    </source>
</evidence>
<dbReference type="Gene3D" id="4.10.60.10">
    <property type="entry name" value="Zinc finger, CCHC-type"/>
    <property type="match status" value="1"/>
</dbReference>
<protein>
    <submittedName>
        <fullName evidence="5">Uncharacterized protein LOC112681384</fullName>
    </submittedName>
</protein>
<feature type="compositionally biased region" description="Polar residues" evidence="2">
    <location>
        <begin position="1"/>
        <end position="15"/>
    </location>
</feature>
<dbReference type="GO" id="GO:0008270">
    <property type="term" value="F:zinc ion binding"/>
    <property type="evidence" value="ECO:0007669"/>
    <property type="project" value="UniProtKB-KW"/>
</dbReference>
<sequence>MSLTNGKDVTATGNSDHPESAVGGRCSPQVSSSPQVTKGAGSSKQGPSADNGVGNETAGGGTHAFTRGREATSSETQMTAQQKKARTINIATLGEEELLSMVQSYITNMVTFANNTRNVHKELKETLAKTSLLMTQFRKVRDANANVEPSIKSPSAKGVSSTNKNPESMEMKMINAIEELKGAVETQGEEIRAMKASKDYSWSEAVKLRAMKPNSDPAPPTQPAWTEVVRKKNTAMERTKKLTNMPYLRRRPPAVIIDTSREDFPALAKKIRNDIKSEVIGDHVVGMRQTKSGGLLFELRGDQEQLDLVRAEISRSAGPGITLRELRQEKLLEIRDLDEWSTKKDVEEAIARESQATSGVRVLSIRKKYGGQQIALVSAPIEALEPILKTGRLRVGMISCRARLTEQKARCFKCLCLGHIAKVCQGPDRSSCCWRCGQLGHRAVGCTATAEQAAVFSKEIASEVTPRSRRGTITEEVILPDG</sequence>
<dbReference type="OrthoDB" id="6615185at2759"/>
<organism evidence="4 5">
    <name type="scientific">Sipha flava</name>
    <name type="common">yellow sugarcane aphid</name>
    <dbReference type="NCBI Taxonomy" id="143950"/>
    <lineage>
        <taxon>Eukaryota</taxon>
        <taxon>Metazoa</taxon>
        <taxon>Ecdysozoa</taxon>
        <taxon>Arthropoda</taxon>
        <taxon>Hexapoda</taxon>
        <taxon>Insecta</taxon>
        <taxon>Pterygota</taxon>
        <taxon>Neoptera</taxon>
        <taxon>Paraneoptera</taxon>
        <taxon>Hemiptera</taxon>
        <taxon>Sternorrhyncha</taxon>
        <taxon>Aphidomorpha</taxon>
        <taxon>Aphidoidea</taxon>
        <taxon>Aphididae</taxon>
        <taxon>Sipha</taxon>
    </lineage>
</organism>
<keyword evidence="4" id="KW-1185">Reference proteome</keyword>
<dbReference type="RefSeq" id="XP_025407429.1">
    <property type="nucleotide sequence ID" value="XM_025551644.1"/>
</dbReference>
<keyword evidence="1" id="KW-0863">Zinc-finger</keyword>
<keyword evidence="1" id="KW-0479">Metal-binding</keyword>
<evidence type="ECO:0000256" key="2">
    <source>
        <dbReference type="SAM" id="MobiDB-lite"/>
    </source>
</evidence>
<dbReference type="Proteomes" id="UP000694846">
    <property type="component" value="Unplaced"/>
</dbReference>
<dbReference type="GO" id="GO:0003676">
    <property type="term" value="F:nucleic acid binding"/>
    <property type="evidence" value="ECO:0007669"/>
    <property type="project" value="InterPro"/>
</dbReference>
<feature type="compositionally biased region" description="Polar residues" evidence="2">
    <location>
        <begin position="73"/>
        <end position="82"/>
    </location>
</feature>
<dbReference type="InterPro" id="IPR036875">
    <property type="entry name" value="Znf_CCHC_sf"/>
</dbReference>
<feature type="domain" description="CCHC-type" evidence="3">
    <location>
        <begin position="433"/>
        <end position="446"/>
    </location>
</feature>
<gene>
    <name evidence="5" type="primary">LOC112681384</name>
</gene>
<dbReference type="SMART" id="SM00343">
    <property type="entry name" value="ZnF_C2HC"/>
    <property type="match status" value="2"/>
</dbReference>
<dbReference type="AlphaFoldDB" id="A0A8B8F9A8"/>
<feature type="region of interest" description="Disordered" evidence="2">
    <location>
        <begin position="1"/>
        <end position="84"/>
    </location>
</feature>
<evidence type="ECO:0000256" key="1">
    <source>
        <dbReference type="PROSITE-ProRule" id="PRU00047"/>
    </source>
</evidence>
<evidence type="ECO:0000313" key="5">
    <source>
        <dbReference type="RefSeq" id="XP_025407429.1"/>
    </source>
</evidence>
<dbReference type="PROSITE" id="PS50158">
    <property type="entry name" value="ZF_CCHC"/>
    <property type="match status" value="1"/>
</dbReference>
<proteinExistence type="predicted"/>
<name>A0A8B8F9A8_9HEMI</name>
<reference evidence="5" key="1">
    <citation type="submission" date="2025-08" db="UniProtKB">
        <authorList>
            <consortium name="RefSeq"/>
        </authorList>
    </citation>
    <scope>IDENTIFICATION</scope>
    <source>
        <tissue evidence="5">Whole body</tissue>
    </source>
</reference>